<dbReference type="PANTHER" id="PTHR47506">
    <property type="entry name" value="TRANSCRIPTIONAL REGULATORY PROTEIN"/>
    <property type="match status" value="1"/>
</dbReference>
<dbReference type="InterPro" id="IPR009057">
    <property type="entry name" value="Homeodomain-like_sf"/>
</dbReference>
<organism evidence="6 7">
    <name type="scientific">Actinophytocola xanthii</name>
    <dbReference type="NCBI Taxonomy" id="1912961"/>
    <lineage>
        <taxon>Bacteria</taxon>
        <taxon>Bacillati</taxon>
        <taxon>Actinomycetota</taxon>
        <taxon>Actinomycetes</taxon>
        <taxon>Pseudonocardiales</taxon>
        <taxon>Pseudonocardiaceae</taxon>
    </lineage>
</organism>
<dbReference type="InterPro" id="IPR036271">
    <property type="entry name" value="Tet_transcr_reg_TetR-rel_C_sf"/>
</dbReference>
<evidence type="ECO:0000256" key="3">
    <source>
        <dbReference type="ARBA" id="ARBA00023163"/>
    </source>
</evidence>
<evidence type="ECO:0000256" key="2">
    <source>
        <dbReference type="ARBA" id="ARBA00023125"/>
    </source>
</evidence>
<dbReference type="InterPro" id="IPR001647">
    <property type="entry name" value="HTH_TetR"/>
</dbReference>
<dbReference type="PROSITE" id="PS50977">
    <property type="entry name" value="HTH_TETR_2"/>
    <property type="match status" value="1"/>
</dbReference>
<dbReference type="Pfam" id="PF00440">
    <property type="entry name" value="TetR_N"/>
    <property type="match status" value="1"/>
</dbReference>
<dbReference type="AlphaFoldDB" id="A0A1Q8C4F6"/>
<comment type="caution">
    <text evidence="6">The sequence shown here is derived from an EMBL/GenBank/DDBJ whole genome shotgun (WGS) entry which is preliminary data.</text>
</comment>
<dbReference type="Pfam" id="PF16925">
    <property type="entry name" value="TetR_C_13"/>
    <property type="match status" value="1"/>
</dbReference>
<dbReference type="PANTHER" id="PTHR47506:SF1">
    <property type="entry name" value="HTH-TYPE TRANSCRIPTIONAL REGULATOR YJDC"/>
    <property type="match status" value="1"/>
</dbReference>
<dbReference type="Gene3D" id="1.10.10.60">
    <property type="entry name" value="Homeodomain-like"/>
    <property type="match status" value="1"/>
</dbReference>
<feature type="DNA-binding region" description="H-T-H motif" evidence="4">
    <location>
        <begin position="37"/>
        <end position="56"/>
    </location>
</feature>
<dbReference type="InterPro" id="IPR011075">
    <property type="entry name" value="TetR_C"/>
</dbReference>
<dbReference type="RefSeq" id="WP_075129769.1">
    <property type="nucleotide sequence ID" value="NZ_MSIE01000087.1"/>
</dbReference>
<keyword evidence="1" id="KW-0805">Transcription regulation</keyword>
<evidence type="ECO:0000256" key="4">
    <source>
        <dbReference type="PROSITE-ProRule" id="PRU00335"/>
    </source>
</evidence>
<accession>A0A1Q8C4F6</accession>
<dbReference type="SUPFAM" id="SSF46689">
    <property type="entry name" value="Homeodomain-like"/>
    <property type="match status" value="1"/>
</dbReference>
<feature type="domain" description="HTH tetR-type" evidence="5">
    <location>
        <begin position="14"/>
        <end position="74"/>
    </location>
</feature>
<keyword evidence="2 4" id="KW-0238">DNA-binding</keyword>
<evidence type="ECO:0000313" key="6">
    <source>
        <dbReference type="EMBL" id="OLF09241.1"/>
    </source>
</evidence>
<keyword evidence="3" id="KW-0804">Transcription</keyword>
<dbReference type="GO" id="GO:0003677">
    <property type="term" value="F:DNA binding"/>
    <property type="evidence" value="ECO:0007669"/>
    <property type="project" value="UniProtKB-UniRule"/>
</dbReference>
<dbReference type="EMBL" id="MSIE01000087">
    <property type="protein sequence ID" value="OLF09241.1"/>
    <property type="molecule type" value="Genomic_DNA"/>
</dbReference>
<dbReference type="Proteomes" id="UP000185596">
    <property type="component" value="Unassembled WGS sequence"/>
</dbReference>
<protein>
    <submittedName>
        <fullName evidence="6">TetR family transcriptional regulator</fullName>
    </submittedName>
</protein>
<dbReference type="SUPFAM" id="SSF48498">
    <property type="entry name" value="Tetracyclin repressor-like, C-terminal domain"/>
    <property type="match status" value="1"/>
</dbReference>
<dbReference type="PROSITE" id="PS01081">
    <property type="entry name" value="HTH_TETR_1"/>
    <property type="match status" value="1"/>
</dbReference>
<dbReference type="STRING" id="1912961.BU204_33210"/>
<proteinExistence type="predicted"/>
<gene>
    <name evidence="6" type="ORF">BU204_33210</name>
</gene>
<evidence type="ECO:0000259" key="5">
    <source>
        <dbReference type="PROSITE" id="PS50977"/>
    </source>
</evidence>
<evidence type="ECO:0000313" key="7">
    <source>
        <dbReference type="Proteomes" id="UP000185596"/>
    </source>
</evidence>
<dbReference type="Gene3D" id="1.10.357.10">
    <property type="entry name" value="Tetracycline Repressor, domain 2"/>
    <property type="match status" value="1"/>
</dbReference>
<keyword evidence="7" id="KW-1185">Reference proteome</keyword>
<reference evidence="6 7" key="1">
    <citation type="submission" date="2016-12" db="EMBL/GenBank/DDBJ databases">
        <title>The draft genome sequence of Actinophytocola sp. 11-183.</title>
        <authorList>
            <person name="Wang W."/>
            <person name="Yuan L."/>
        </authorList>
    </citation>
    <scope>NUCLEOTIDE SEQUENCE [LARGE SCALE GENOMIC DNA]</scope>
    <source>
        <strain evidence="6 7">11-183</strain>
    </source>
</reference>
<sequence length="204" mass="21798">MDTRQRRASGRPRGFDADEALERALLVFWEHGYEGASLATLTHAMGISATSMYAAFGNKEELFRKALERYTEGPSAYLARALDEPTALGVATAVVTGVVRTTTRPTGPHGCLGVHAALVAGEAGRGVRDVLVAWRDDGYSRLRERFRSAVDDGDLPPGADPALLARYVTTLAYGIAVQAASGVGRDELQGVADAALRGWPLLDR</sequence>
<dbReference type="InterPro" id="IPR023772">
    <property type="entry name" value="DNA-bd_HTH_TetR-type_CS"/>
</dbReference>
<evidence type="ECO:0000256" key="1">
    <source>
        <dbReference type="ARBA" id="ARBA00023015"/>
    </source>
</evidence>
<dbReference type="OrthoDB" id="9805134at2"/>
<name>A0A1Q8C4F6_9PSEU</name>